<keyword evidence="5" id="KW-0540">Nuclease</keyword>
<dbReference type="GO" id="GO:0005634">
    <property type="term" value="C:nucleus"/>
    <property type="evidence" value="ECO:0007669"/>
    <property type="project" value="TreeGrafter"/>
</dbReference>
<reference evidence="9" key="1">
    <citation type="journal article" date="2020" name="Stud. Mycol.">
        <title>101 Dothideomycetes genomes: A test case for predicting lifestyles and emergence of pathogens.</title>
        <authorList>
            <person name="Haridas S."/>
            <person name="Albert R."/>
            <person name="Binder M."/>
            <person name="Bloem J."/>
            <person name="LaButti K."/>
            <person name="Salamov A."/>
            <person name="Andreopoulos B."/>
            <person name="Baker S."/>
            <person name="Barry K."/>
            <person name="Bills G."/>
            <person name="Bluhm B."/>
            <person name="Cannon C."/>
            <person name="Castanera R."/>
            <person name="Culley D."/>
            <person name="Daum C."/>
            <person name="Ezra D."/>
            <person name="Gonzalez J."/>
            <person name="Henrissat B."/>
            <person name="Kuo A."/>
            <person name="Liang C."/>
            <person name="Lipzen A."/>
            <person name="Lutzoni F."/>
            <person name="Magnuson J."/>
            <person name="Mondo S."/>
            <person name="Nolan M."/>
            <person name="Ohm R."/>
            <person name="Pangilinan J."/>
            <person name="Park H.-J."/>
            <person name="Ramirez L."/>
            <person name="Alfaro M."/>
            <person name="Sun H."/>
            <person name="Tritt A."/>
            <person name="Yoshinaga Y."/>
            <person name="Zwiers L.-H."/>
            <person name="Turgeon B."/>
            <person name="Goodwin S."/>
            <person name="Spatafora J."/>
            <person name="Crous P."/>
            <person name="Grigoriev I."/>
        </authorList>
    </citation>
    <scope>NUCLEOTIDE SEQUENCE [LARGE SCALE GENOMIC DNA]</scope>
    <source>
        <strain evidence="9">CBS 304.66</strain>
    </source>
</reference>
<comment type="similarity">
    <text evidence="2">Belongs to the EXO5 family.</text>
</comment>
<keyword evidence="6" id="KW-0378">Hydrolase</keyword>
<dbReference type="OrthoDB" id="354769at2759"/>
<keyword evidence="4" id="KW-0004">4Fe-4S</keyword>
<evidence type="ECO:0000256" key="2">
    <source>
        <dbReference type="ARBA" id="ARBA00009797"/>
    </source>
</evidence>
<evidence type="ECO:0000313" key="9">
    <source>
        <dbReference type="Proteomes" id="UP000800093"/>
    </source>
</evidence>
<keyword evidence="4" id="KW-0408">Iron</keyword>
<dbReference type="Proteomes" id="UP000800093">
    <property type="component" value="Unassembled WGS sequence"/>
</dbReference>
<gene>
    <name evidence="8" type="ORF">CC78DRAFT_95702</name>
</gene>
<keyword evidence="4" id="KW-0411">Iron-sulfur</keyword>
<dbReference type="AlphaFoldDB" id="A0A9P4JX58"/>
<evidence type="ECO:0000256" key="6">
    <source>
        <dbReference type="ARBA" id="ARBA00022839"/>
    </source>
</evidence>
<protein>
    <recommendedName>
        <fullName evidence="10">Exonuclease V</fullName>
    </recommendedName>
</protein>
<feature type="region of interest" description="Disordered" evidence="7">
    <location>
        <begin position="125"/>
        <end position="154"/>
    </location>
</feature>
<dbReference type="GO" id="GO:0005739">
    <property type="term" value="C:mitochondrion"/>
    <property type="evidence" value="ECO:0007669"/>
    <property type="project" value="TreeGrafter"/>
</dbReference>
<dbReference type="GO" id="GO:0051539">
    <property type="term" value="F:4 iron, 4 sulfur cluster binding"/>
    <property type="evidence" value="ECO:0007669"/>
    <property type="project" value="UniProtKB-KW"/>
</dbReference>
<name>A0A9P4JX58_9PLEO</name>
<dbReference type="InterPro" id="IPR019190">
    <property type="entry name" value="EXOV"/>
</dbReference>
<proteinExistence type="inferred from homology"/>
<comment type="caution">
    <text evidence="8">The sequence shown here is derived from an EMBL/GenBank/DDBJ whole genome shotgun (WGS) entry which is preliminary data.</text>
</comment>
<dbReference type="GO" id="GO:0036297">
    <property type="term" value="P:interstrand cross-link repair"/>
    <property type="evidence" value="ECO:0007669"/>
    <property type="project" value="TreeGrafter"/>
</dbReference>
<feature type="compositionally biased region" description="Basic and acidic residues" evidence="7">
    <location>
        <begin position="142"/>
        <end position="153"/>
    </location>
</feature>
<evidence type="ECO:0000313" key="8">
    <source>
        <dbReference type="EMBL" id="KAF2258804.1"/>
    </source>
</evidence>
<dbReference type="EMBL" id="ML986739">
    <property type="protein sequence ID" value="KAF2258804.1"/>
    <property type="molecule type" value="Genomic_DNA"/>
</dbReference>
<comment type="subunit">
    <text evidence="3">Monomer.</text>
</comment>
<evidence type="ECO:0000256" key="1">
    <source>
        <dbReference type="ARBA" id="ARBA00001966"/>
    </source>
</evidence>
<keyword evidence="6" id="KW-0269">Exonuclease</keyword>
<evidence type="ECO:0000256" key="5">
    <source>
        <dbReference type="ARBA" id="ARBA00022722"/>
    </source>
</evidence>
<dbReference type="PANTHER" id="PTHR14464:SF4">
    <property type="entry name" value="EXONUCLEASE V"/>
    <property type="match status" value="1"/>
</dbReference>
<keyword evidence="9" id="KW-1185">Reference proteome</keyword>
<dbReference type="GO" id="GO:0045145">
    <property type="term" value="F:single-stranded DNA 5'-3' DNA exonuclease activity"/>
    <property type="evidence" value="ECO:0007669"/>
    <property type="project" value="InterPro"/>
</dbReference>
<comment type="cofactor">
    <cofactor evidence="1">
        <name>[4Fe-4S] cluster</name>
        <dbReference type="ChEBI" id="CHEBI:49883"/>
    </cofactor>
</comment>
<evidence type="ECO:0000256" key="7">
    <source>
        <dbReference type="SAM" id="MobiDB-lite"/>
    </source>
</evidence>
<accession>A0A9P4JX58</accession>
<evidence type="ECO:0000256" key="3">
    <source>
        <dbReference type="ARBA" id="ARBA00011245"/>
    </source>
</evidence>
<dbReference type="PANTHER" id="PTHR14464">
    <property type="entry name" value="EXONUCLEASE V"/>
    <property type="match status" value="1"/>
</dbReference>
<dbReference type="Pfam" id="PF09810">
    <property type="entry name" value="Exo5"/>
    <property type="match status" value="1"/>
</dbReference>
<evidence type="ECO:0008006" key="10">
    <source>
        <dbReference type="Google" id="ProtNLM"/>
    </source>
</evidence>
<organism evidence="8 9">
    <name type="scientific">Lojkania enalia</name>
    <dbReference type="NCBI Taxonomy" id="147567"/>
    <lineage>
        <taxon>Eukaryota</taxon>
        <taxon>Fungi</taxon>
        <taxon>Dikarya</taxon>
        <taxon>Ascomycota</taxon>
        <taxon>Pezizomycotina</taxon>
        <taxon>Dothideomycetes</taxon>
        <taxon>Pleosporomycetidae</taxon>
        <taxon>Pleosporales</taxon>
        <taxon>Pleosporales incertae sedis</taxon>
        <taxon>Lojkania</taxon>
    </lineage>
</organism>
<evidence type="ECO:0000256" key="4">
    <source>
        <dbReference type="ARBA" id="ARBA00022485"/>
    </source>
</evidence>
<sequence length="520" mass="58418">METNGMAPINASSVDISSSDYGSDIDLHHSDYGSDFDEEEETLIGDLLAALATPPVDKTIVYPTVETEQNVPATIVHNSPLSVVARVGNSVVEGSPAHHFTSNPPPEVEYDIRSRGSWGVLREQLDEQGAPVKSPRVQDNSSGDKRSPLERFRTKPKKPLSVTDLVSPAWCELQYWYSMAKFGKKPQTAAMKQGSKVHKALEEQVHRFVPIKIESAEDRFGLRIWNTIQGVRTLRATGLTRELEIWGIVQGQVVNGVIDEISYACPDPDFEESIERPKLERVGGTLPFSQLNIRQGFAAERKGIWSSGPGRDKMVYISDVKARSVKSVPTGASLRPTRMQLMLYRKLLESLALNTVDAVTIFERYDLRPLEQFTADFTKEVSGLGNFDATWGNENSPNWLRSSEIETHNNLSALWGLMISELQDIGTISDILRAEFRYSKTGEVIGNELLAYDYASIESYLVDEMNWWKGKREVKGIELEEAFKCRLCDFADECTWRKAKIEEATEKHRLRIAKRTISAV</sequence>
<keyword evidence="4" id="KW-0479">Metal-binding</keyword>